<dbReference type="GO" id="GO:0000209">
    <property type="term" value="P:protein polyubiquitination"/>
    <property type="evidence" value="ECO:0007669"/>
    <property type="project" value="TreeGrafter"/>
</dbReference>
<dbReference type="InterPro" id="IPR050952">
    <property type="entry name" value="TRIM-NHL_E3_ligases"/>
</dbReference>
<feature type="repeat" description="NHL" evidence="6">
    <location>
        <begin position="736"/>
        <end position="771"/>
    </location>
</feature>
<organism evidence="9 10">
    <name type="scientific">Ridgeia piscesae</name>
    <name type="common">Tubeworm</name>
    <dbReference type="NCBI Taxonomy" id="27915"/>
    <lineage>
        <taxon>Eukaryota</taxon>
        <taxon>Metazoa</taxon>
        <taxon>Spiralia</taxon>
        <taxon>Lophotrochozoa</taxon>
        <taxon>Annelida</taxon>
        <taxon>Polychaeta</taxon>
        <taxon>Sedentaria</taxon>
        <taxon>Canalipalpata</taxon>
        <taxon>Sabellida</taxon>
        <taxon>Siboglinidae</taxon>
        <taxon>Ridgeia</taxon>
    </lineage>
</organism>
<feature type="compositionally biased region" description="Polar residues" evidence="7">
    <location>
        <begin position="483"/>
        <end position="494"/>
    </location>
</feature>
<dbReference type="SUPFAM" id="SSF57850">
    <property type="entry name" value="RING/U-box"/>
    <property type="match status" value="1"/>
</dbReference>
<keyword evidence="3 5" id="KW-0863">Zinc-finger</keyword>
<protein>
    <recommendedName>
        <fullName evidence="8">RING-type domain-containing protein</fullName>
    </recommendedName>
</protein>
<dbReference type="Pfam" id="PF01436">
    <property type="entry name" value="NHL"/>
    <property type="match status" value="6"/>
</dbReference>
<dbReference type="GO" id="GO:0061630">
    <property type="term" value="F:ubiquitin protein ligase activity"/>
    <property type="evidence" value="ECO:0007669"/>
    <property type="project" value="TreeGrafter"/>
</dbReference>
<evidence type="ECO:0000313" key="10">
    <source>
        <dbReference type="Proteomes" id="UP001209878"/>
    </source>
</evidence>
<sequence>MAAASDQPEGSYSAGRIEQLLRCPICLDRFKRPKLLPCQHTFCKSPCLEGLWGGYRRTIRCPECRMEHRVPIGGVDGFPNNITLSGFLDLPVLDTVAREPPRATPAPATTKCAVCGNDTDTRQCVHCDKLVCPPCLHSHMAQMKLGIGHLLRQLRDGLPQLTRSLDGATEWGEQTARRVSAARAAMTTAIDAKVRALRERQTMLNSELDSFVQQERRALQARREAVELDVASVSSFCDSAERTLQALDASDQADLVDMQTQCTEQLEKIRRAGTTSPHIARRVIYVQQNADQLQESIERFGQFQFNTGESSPAHARSGPDVTISDVPNPDIFFDLPDYGDITGSGTGRHDPPFQSPRLDLLSSASGTSLFPPIRQEAPPVPRSEETRVAATGSPEVFFPPLAVEPTQARDPQAHVPRRVRDYMYEMDTSTDDVRDIVDAMRREVLGPRRQGGGTLFTYDVRQVDPGFMPGAGDSLFEPAGNTEPGQNNSQSQPQVGERVDMEVDTAAAATTSQSDLPATMSRGRTFVQPSGARSAAVELPVVNNQSTSFNISADSGDGVRRRRRYDRDTAAVLRVLSIYQAKGRSDPVCTIQGSASCRLKWPRGVAVSPINDFVIIADSNNDRVQVFDSNGRFVSTFGSGGAGDGEFDRPSGTAVTSSGHIVVCDSNNHRVQVFDRHGHFSHKFGSEGTDDGQLSSPCGVAVDTSGLIYVCDRDNDRVQVFQADGAFVRVIGRGSGSERGRLLRPQYVAVARNNVVVSDSGNHRVQTFNAATGEALSSFGIEGSAAGMLRNPKGVGIDRDGFIVVADSGNNRVQVYREDGQFVSAFGGWGSGPGNFRGLEGVAVTTSHKVFVGDRENHRVQKF</sequence>
<feature type="repeat" description="NHL" evidence="6">
    <location>
        <begin position="599"/>
        <end position="630"/>
    </location>
</feature>
<dbReference type="InterPro" id="IPR001258">
    <property type="entry name" value="NHL_repeat"/>
</dbReference>
<dbReference type="GO" id="GO:0008270">
    <property type="term" value="F:zinc ion binding"/>
    <property type="evidence" value="ECO:0007669"/>
    <property type="project" value="UniProtKB-KW"/>
</dbReference>
<keyword evidence="2" id="KW-0677">Repeat</keyword>
<feature type="repeat" description="NHL" evidence="6">
    <location>
        <begin position="634"/>
        <end position="677"/>
    </location>
</feature>
<dbReference type="GO" id="GO:0043161">
    <property type="term" value="P:proteasome-mediated ubiquitin-dependent protein catabolic process"/>
    <property type="evidence" value="ECO:0007669"/>
    <property type="project" value="TreeGrafter"/>
</dbReference>
<evidence type="ECO:0000256" key="6">
    <source>
        <dbReference type="PROSITE-ProRule" id="PRU00504"/>
    </source>
</evidence>
<proteinExistence type="predicted"/>
<dbReference type="PANTHER" id="PTHR24104:SF47">
    <property type="entry name" value="E3 UBIQUITIN-PROTEIN LIGASE NHLRC1"/>
    <property type="match status" value="1"/>
</dbReference>
<dbReference type="Gene3D" id="3.30.40.10">
    <property type="entry name" value="Zinc/RING finger domain, C3HC4 (zinc finger)"/>
    <property type="match status" value="1"/>
</dbReference>
<dbReference type="PROSITE" id="PS50089">
    <property type="entry name" value="ZF_RING_2"/>
    <property type="match status" value="1"/>
</dbReference>
<reference evidence="9" key="1">
    <citation type="journal article" date="2023" name="Mol. Biol. Evol.">
        <title>Third-Generation Sequencing Reveals the Adaptive Role of the Epigenome in Three Deep-Sea Polychaetes.</title>
        <authorList>
            <person name="Perez M."/>
            <person name="Aroh O."/>
            <person name="Sun Y."/>
            <person name="Lan Y."/>
            <person name="Juniper S.K."/>
            <person name="Young C.R."/>
            <person name="Angers B."/>
            <person name="Qian P.Y."/>
        </authorList>
    </citation>
    <scope>NUCLEOTIDE SEQUENCE</scope>
    <source>
        <strain evidence="9">R07B-5</strain>
    </source>
</reference>
<evidence type="ECO:0000256" key="1">
    <source>
        <dbReference type="ARBA" id="ARBA00022723"/>
    </source>
</evidence>
<evidence type="ECO:0000313" key="9">
    <source>
        <dbReference type="EMBL" id="KAK2188172.1"/>
    </source>
</evidence>
<keyword evidence="10" id="KW-1185">Reference proteome</keyword>
<evidence type="ECO:0000256" key="5">
    <source>
        <dbReference type="PROSITE-ProRule" id="PRU00175"/>
    </source>
</evidence>
<feature type="domain" description="RING-type" evidence="8">
    <location>
        <begin position="23"/>
        <end position="65"/>
    </location>
</feature>
<evidence type="ECO:0000256" key="2">
    <source>
        <dbReference type="ARBA" id="ARBA00022737"/>
    </source>
</evidence>
<feature type="region of interest" description="Disordered" evidence="7">
    <location>
        <begin position="469"/>
        <end position="497"/>
    </location>
</feature>
<evidence type="ECO:0000256" key="4">
    <source>
        <dbReference type="ARBA" id="ARBA00022833"/>
    </source>
</evidence>
<dbReference type="PROSITE" id="PS51125">
    <property type="entry name" value="NHL"/>
    <property type="match status" value="6"/>
</dbReference>
<evidence type="ECO:0000256" key="7">
    <source>
        <dbReference type="SAM" id="MobiDB-lite"/>
    </source>
</evidence>
<dbReference type="InterPro" id="IPR001841">
    <property type="entry name" value="Znf_RING"/>
</dbReference>
<dbReference type="Proteomes" id="UP001209878">
    <property type="component" value="Unassembled WGS sequence"/>
</dbReference>
<dbReference type="PANTHER" id="PTHR24104">
    <property type="entry name" value="E3 UBIQUITIN-PROTEIN LIGASE NHLRC1-RELATED"/>
    <property type="match status" value="1"/>
</dbReference>
<dbReference type="Gene3D" id="2.120.10.30">
    <property type="entry name" value="TolB, C-terminal domain"/>
    <property type="match status" value="3"/>
</dbReference>
<dbReference type="InterPro" id="IPR013083">
    <property type="entry name" value="Znf_RING/FYVE/PHD"/>
</dbReference>
<dbReference type="SUPFAM" id="SSF63829">
    <property type="entry name" value="Calcium-dependent phosphotriesterase"/>
    <property type="match status" value="1"/>
</dbReference>
<gene>
    <name evidence="9" type="ORF">NP493_142g02018</name>
</gene>
<dbReference type="EMBL" id="JAODUO010000141">
    <property type="protein sequence ID" value="KAK2188172.1"/>
    <property type="molecule type" value="Genomic_DNA"/>
</dbReference>
<dbReference type="InterPro" id="IPR027370">
    <property type="entry name" value="Znf-RING_euk"/>
</dbReference>
<dbReference type="AlphaFoldDB" id="A0AAD9P4V4"/>
<evidence type="ECO:0000259" key="8">
    <source>
        <dbReference type="PROSITE" id="PS50089"/>
    </source>
</evidence>
<name>A0AAD9P4V4_RIDPI</name>
<keyword evidence="1" id="KW-0479">Metal-binding</keyword>
<feature type="repeat" description="NHL" evidence="6">
    <location>
        <begin position="823"/>
        <end position="863"/>
    </location>
</feature>
<feature type="repeat" description="NHL" evidence="6">
    <location>
        <begin position="776"/>
        <end position="819"/>
    </location>
</feature>
<dbReference type="InterPro" id="IPR011042">
    <property type="entry name" value="6-blade_b-propeller_TolB-like"/>
</dbReference>
<evidence type="ECO:0000256" key="3">
    <source>
        <dbReference type="ARBA" id="ARBA00022771"/>
    </source>
</evidence>
<dbReference type="CDD" id="cd16524">
    <property type="entry name" value="RING-HC_NHL-1-like"/>
    <property type="match status" value="1"/>
</dbReference>
<accession>A0AAD9P4V4</accession>
<dbReference type="SMART" id="SM00184">
    <property type="entry name" value="RING"/>
    <property type="match status" value="1"/>
</dbReference>
<feature type="repeat" description="NHL" evidence="6">
    <location>
        <begin position="681"/>
        <end position="724"/>
    </location>
</feature>
<keyword evidence="4" id="KW-0862">Zinc</keyword>
<comment type="caution">
    <text evidence="9">The sequence shown here is derived from an EMBL/GenBank/DDBJ whole genome shotgun (WGS) entry which is preliminary data.</text>
</comment>
<dbReference type="Pfam" id="PF13445">
    <property type="entry name" value="zf-RING_UBOX"/>
    <property type="match status" value="1"/>
</dbReference>
<dbReference type="FunFam" id="2.120.10.30:FF:000037">
    <property type="entry name" value="Uncharacterized protein, isoform E"/>
    <property type="match status" value="1"/>
</dbReference>